<dbReference type="CDD" id="cd01949">
    <property type="entry name" value="GGDEF"/>
    <property type="match status" value="1"/>
</dbReference>
<dbReference type="SMART" id="SM00267">
    <property type="entry name" value="GGDEF"/>
    <property type="match status" value="1"/>
</dbReference>
<comment type="caution">
    <text evidence="2">The sequence shown here is derived from an EMBL/GenBank/DDBJ whole genome shotgun (WGS) entry which is preliminary data.</text>
</comment>
<dbReference type="InterPro" id="IPR032710">
    <property type="entry name" value="NTF2-like_dom_sf"/>
</dbReference>
<dbReference type="RefSeq" id="WP_349141048.1">
    <property type="nucleotide sequence ID" value="NZ_JBBMFT010000010.1"/>
</dbReference>
<reference evidence="2 3" key="1">
    <citation type="submission" date="2024-03" db="EMBL/GenBank/DDBJ databases">
        <title>Human intestinal bacterial collection.</title>
        <authorList>
            <person name="Pauvert C."/>
            <person name="Hitch T.C.A."/>
            <person name="Clavel T."/>
        </authorList>
    </citation>
    <scope>NUCLEOTIDE SEQUENCE [LARGE SCALE GENOMIC DNA]</scope>
    <source>
        <strain evidence="2 3">CLA-AP-H34</strain>
    </source>
</reference>
<proteinExistence type="predicted"/>
<dbReference type="SUPFAM" id="SSF55073">
    <property type="entry name" value="Nucleotide cyclase"/>
    <property type="match status" value="1"/>
</dbReference>
<accession>A0ABV1ERQ0</accession>
<dbReference type="Gene3D" id="3.30.70.270">
    <property type="match status" value="1"/>
</dbReference>
<dbReference type="InterPro" id="IPR050469">
    <property type="entry name" value="Diguanylate_Cyclase"/>
</dbReference>
<sequence length="312" mass="36083">MDDLCKRTEQLWEIYFKGEEECNLRAMDEFLDPECVIIGTGRHEFYKNVSEFVNALRQEITERKDLQFQFKDFWCQQKPAGPDVCLVYGGISIWWESEDKTLKIDMDSRFSILYKREASGWKVVHIHQSMPNLEQLDGEYYPKTLSQQMKQSQEKIAELTELAQRDSLTHLINFRTFKKCYQNWNEDNSWLFIVDVDKFKQINDNYGHVAGNRVLQKIADVLLSTVRASDLVCRMGGDEFLILCGGFHSQEEAETFIKRLQKRVLDAGKGERAWAGISAGTAKIHAGESLETVLGRADLALYAEKRDRSGLL</sequence>
<protein>
    <submittedName>
        <fullName evidence="2">Diguanylate cyclase</fullName>
        <ecNumber evidence="2">2.7.7.65</ecNumber>
    </submittedName>
</protein>
<evidence type="ECO:0000259" key="1">
    <source>
        <dbReference type="PROSITE" id="PS50887"/>
    </source>
</evidence>
<evidence type="ECO:0000313" key="2">
    <source>
        <dbReference type="EMBL" id="MEQ2457264.1"/>
    </source>
</evidence>
<dbReference type="Gene3D" id="3.10.450.50">
    <property type="match status" value="1"/>
</dbReference>
<dbReference type="EMBL" id="JBBMFT010000010">
    <property type="protein sequence ID" value="MEQ2457264.1"/>
    <property type="molecule type" value="Genomic_DNA"/>
</dbReference>
<dbReference type="InterPro" id="IPR037401">
    <property type="entry name" value="SnoaL-like"/>
</dbReference>
<dbReference type="Proteomes" id="UP001440599">
    <property type="component" value="Unassembled WGS sequence"/>
</dbReference>
<dbReference type="GO" id="GO:0052621">
    <property type="term" value="F:diguanylate cyclase activity"/>
    <property type="evidence" value="ECO:0007669"/>
    <property type="project" value="UniProtKB-EC"/>
</dbReference>
<dbReference type="SUPFAM" id="SSF54427">
    <property type="entry name" value="NTF2-like"/>
    <property type="match status" value="1"/>
</dbReference>
<dbReference type="PROSITE" id="PS50887">
    <property type="entry name" value="GGDEF"/>
    <property type="match status" value="1"/>
</dbReference>
<keyword evidence="2" id="KW-0548">Nucleotidyltransferase</keyword>
<keyword evidence="3" id="KW-1185">Reference proteome</keyword>
<dbReference type="InterPro" id="IPR043128">
    <property type="entry name" value="Rev_trsase/Diguanyl_cyclase"/>
</dbReference>
<organism evidence="2 3">
    <name type="scientific">Flavonifractor hominis</name>
    <dbReference type="NCBI Taxonomy" id="3133178"/>
    <lineage>
        <taxon>Bacteria</taxon>
        <taxon>Bacillati</taxon>
        <taxon>Bacillota</taxon>
        <taxon>Clostridia</taxon>
        <taxon>Eubacteriales</taxon>
        <taxon>Oscillospiraceae</taxon>
        <taxon>Flavonifractor</taxon>
    </lineage>
</organism>
<feature type="domain" description="GGDEF" evidence="1">
    <location>
        <begin position="187"/>
        <end position="312"/>
    </location>
</feature>
<dbReference type="Pfam" id="PF13474">
    <property type="entry name" value="SnoaL_3"/>
    <property type="match status" value="1"/>
</dbReference>
<name>A0ABV1ERQ0_9FIRM</name>
<evidence type="ECO:0000313" key="3">
    <source>
        <dbReference type="Proteomes" id="UP001440599"/>
    </source>
</evidence>
<dbReference type="Pfam" id="PF00990">
    <property type="entry name" value="GGDEF"/>
    <property type="match status" value="1"/>
</dbReference>
<dbReference type="PANTHER" id="PTHR45138:SF24">
    <property type="entry name" value="DIGUANYLATE CYCLASE DGCC-RELATED"/>
    <property type="match status" value="1"/>
</dbReference>
<dbReference type="NCBIfam" id="TIGR00254">
    <property type="entry name" value="GGDEF"/>
    <property type="match status" value="1"/>
</dbReference>
<dbReference type="InterPro" id="IPR000160">
    <property type="entry name" value="GGDEF_dom"/>
</dbReference>
<gene>
    <name evidence="2" type="ORF">WMO45_12110</name>
</gene>
<keyword evidence="2" id="KW-0808">Transferase</keyword>
<dbReference type="PANTHER" id="PTHR45138">
    <property type="entry name" value="REGULATORY COMPONENTS OF SENSORY TRANSDUCTION SYSTEM"/>
    <property type="match status" value="1"/>
</dbReference>
<dbReference type="EC" id="2.7.7.65" evidence="2"/>
<dbReference type="InterPro" id="IPR029787">
    <property type="entry name" value="Nucleotide_cyclase"/>
</dbReference>